<dbReference type="PROSITE" id="PS51257">
    <property type="entry name" value="PROKAR_LIPOPROTEIN"/>
    <property type="match status" value="1"/>
</dbReference>
<gene>
    <name evidence="3" type="ORF">Voc01_047330</name>
</gene>
<dbReference type="RefSeq" id="WP_203929738.1">
    <property type="nucleotide sequence ID" value="NZ_BOPH01000069.1"/>
</dbReference>
<dbReference type="Pfam" id="PF13407">
    <property type="entry name" value="Peripla_BP_4"/>
    <property type="match status" value="1"/>
</dbReference>
<feature type="chain" id="PRO_5035174193" description="Periplasmic binding protein domain-containing protein" evidence="1">
    <location>
        <begin position="26"/>
        <end position="391"/>
    </location>
</feature>
<accession>A0A8J3ZYS7</accession>
<comment type="caution">
    <text evidence="3">The sequence shown here is derived from an EMBL/GenBank/DDBJ whole genome shotgun (WGS) entry which is preliminary data.</text>
</comment>
<evidence type="ECO:0000259" key="2">
    <source>
        <dbReference type="Pfam" id="PF13407"/>
    </source>
</evidence>
<dbReference type="AlphaFoldDB" id="A0A8J3ZYS7"/>
<dbReference type="InterPro" id="IPR028082">
    <property type="entry name" value="Peripla_BP_I"/>
</dbReference>
<feature type="domain" description="Periplasmic binding protein" evidence="2">
    <location>
        <begin position="77"/>
        <end position="351"/>
    </location>
</feature>
<evidence type="ECO:0000313" key="3">
    <source>
        <dbReference type="EMBL" id="GIJ69816.1"/>
    </source>
</evidence>
<evidence type="ECO:0000313" key="4">
    <source>
        <dbReference type="Proteomes" id="UP000635606"/>
    </source>
</evidence>
<name>A0A8J3ZYS7_9ACTN</name>
<dbReference type="InterPro" id="IPR025997">
    <property type="entry name" value="SBP_2_dom"/>
</dbReference>
<dbReference type="EMBL" id="BOPH01000069">
    <property type="protein sequence ID" value="GIJ69816.1"/>
    <property type="molecule type" value="Genomic_DNA"/>
</dbReference>
<reference evidence="3" key="1">
    <citation type="submission" date="2021-01" db="EMBL/GenBank/DDBJ databases">
        <title>Whole genome shotgun sequence of Virgisporangium ochraceum NBRC 16418.</title>
        <authorList>
            <person name="Komaki H."/>
            <person name="Tamura T."/>
        </authorList>
    </citation>
    <scope>NUCLEOTIDE SEQUENCE</scope>
    <source>
        <strain evidence="3">NBRC 16418</strain>
    </source>
</reference>
<dbReference type="SUPFAM" id="SSF53822">
    <property type="entry name" value="Periplasmic binding protein-like I"/>
    <property type="match status" value="1"/>
</dbReference>
<feature type="signal peptide" evidence="1">
    <location>
        <begin position="1"/>
        <end position="25"/>
    </location>
</feature>
<sequence length="391" mass="40873">MTDRLRLVGLVLLIGALTACGGAQPAPPDDDATAVPTGTAAAEVLAQARAVTEAAWKGTYRSPDPGTRLAAKNRKIAVISRGQQSPTSAVPVSGVVEAARALNWDVTVLDLKLDPSNAPGAVQKAIDLKVNGIVANFDCAYAPAEFAKARRAGIRIVPLFGFDCTDPSVTGTAGEPTFTTFVNYGVARVDTARYTKNFGTVAANAVIAATNGTARVIAFNDPSSTVLRYTHAGFVEQLQRCPGCEVLEVVEFGSAELGPALTAKVKAALDRHPDATVVRSPHSAATQVSIGPAVVAVGRQADLVVIGGEGQARDLDLIRTRQGLTMTLNTDSQWAGWATVDSLNSAFNGEEPRPAGFGGLLVDRDHNLPPSGPVEHNVSFRNVYRKAWGVG</sequence>
<keyword evidence="1" id="KW-0732">Signal</keyword>
<dbReference type="Gene3D" id="3.40.50.2300">
    <property type="match status" value="2"/>
</dbReference>
<dbReference type="Proteomes" id="UP000635606">
    <property type="component" value="Unassembled WGS sequence"/>
</dbReference>
<evidence type="ECO:0000256" key="1">
    <source>
        <dbReference type="SAM" id="SignalP"/>
    </source>
</evidence>
<keyword evidence="4" id="KW-1185">Reference proteome</keyword>
<protein>
    <recommendedName>
        <fullName evidence="2">Periplasmic binding protein domain-containing protein</fullName>
    </recommendedName>
</protein>
<proteinExistence type="predicted"/>
<organism evidence="3 4">
    <name type="scientific">Virgisporangium ochraceum</name>
    <dbReference type="NCBI Taxonomy" id="65505"/>
    <lineage>
        <taxon>Bacteria</taxon>
        <taxon>Bacillati</taxon>
        <taxon>Actinomycetota</taxon>
        <taxon>Actinomycetes</taxon>
        <taxon>Micromonosporales</taxon>
        <taxon>Micromonosporaceae</taxon>
        <taxon>Virgisporangium</taxon>
    </lineage>
</organism>